<dbReference type="PANTHER" id="PTHR42852:SF6">
    <property type="entry name" value="THIOL:DISULFIDE INTERCHANGE PROTEIN DSBE"/>
    <property type="match status" value="1"/>
</dbReference>
<evidence type="ECO:0000256" key="4">
    <source>
        <dbReference type="ARBA" id="ARBA00023284"/>
    </source>
</evidence>
<dbReference type="Pfam" id="PF00578">
    <property type="entry name" value="AhpC-TSA"/>
    <property type="match status" value="1"/>
</dbReference>
<evidence type="ECO:0000259" key="6">
    <source>
        <dbReference type="PROSITE" id="PS51352"/>
    </source>
</evidence>
<dbReference type="GO" id="GO:0030313">
    <property type="term" value="C:cell envelope"/>
    <property type="evidence" value="ECO:0007669"/>
    <property type="project" value="UniProtKB-SubCell"/>
</dbReference>
<comment type="caution">
    <text evidence="7">The sequence shown here is derived from an EMBL/GenBank/DDBJ whole genome shotgun (WGS) entry which is preliminary data.</text>
</comment>
<keyword evidence="2" id="KW-0201">Cytochrome c-type biogenesis</keyword>
<dbReference type="Gene3D" id="3.40.30.10">
    <property type="entry name" value="Glutaredoxin"/>
    <property type="match status" value="1"/>
</dbReference>
<sequence length="195" mass="21889">MGEIVKLLKQYLIAILMVSLTSSVALAEDDEPGEGQIAPDFTITQMDGTQFKLSDYRGKQAVYLVFWNTWCTYCMKKIPKLKAAQNDLTDEIKIISVNTGLKDSVEKSLVFQKRFEINYPLAFDHGKKVTDLYGVWGTPTEFIIDINGIIQHRDGVPDLLEPQLAHWNKLIGPNQTDTTQVATGNQDCSEEAKTC</sequence>
<evidence type="ECO:0000313" key="8">
    <source>
        <dbReference type="Proteomes" id="UP000315439"/>
    </source>
</evidence>
<feature type="chain" id="PRO_5021988325" evidence="5">
    <location>
        <begin position="28"/>
        <end position="195"/>
    </location>
</feature>
<dbReference type="CDD" id="cd02966">
    <property type="entry name" value="TlpA_like_family"/>
    <property type="match status" value="1"/>
</dbReference>
<keyword evidence="4" id="KW-0676">Redox-active center</keyword>
<organism evidence="7 8">
    <name type="scientific">Aliikangiella coralliicola</name>
    <dbReference type="NCBI Taxonomy" id="2592383"/>
    <lineage>
        <taxon>Bacteria</taxon>
        <taxon>Pseudomonadati</taxon>
        <taxon>Pseudomonadota</taxon>
        <taxon>Gammaproteobacteria</taxon>
        <taxon>Oceanospirillales</taxon>
        <taxon>Pleioneaceae</taxon>
        <taxon>Aliikangiella</taxon>
    </lineage>
</organism>
<comment type="subcellular location">
    <subcellularLocation>
        <location evidence="1">Cell envelope</location>
    </subcellularLocation>
</comment>
<keyword evidence="5" id="KW-0732">Signal</keyword>
<dbReference type="GO" id="GO:0016491">
    <property type="term" value="F:oxidoreductase activity"/>
    <property type="evidence" value="ECO:0007669"/>
    <property type="project" value="InterPro"/>
</dbReference>
<dbReference type="PANTHER" id="PTHR42852">
    <property type="entry name" value="THIOL:DISULFIDE INTERCHANGE PROTEIN DSBE"/>
    <property type="match status" value="1"/>
</dbReference>
<dbReference type="Proteomes" id="UP000315439">
    <property type="component" value="Unassembled WGS sequence"/>
</dbReference>
<keyword evidence="8" id="KW-1185">Reference proteome</keyword>
<dbReference type="EMBL" id="VIKS01000012">
    <property type="protein sequence ID" value="TQV85529.1"/>
    <property type="molecule type" value="Genomic_DNA"/>
</dbReference>
<dbReference type="GO" id="GO:0017004">
    <property type="term" value="P:cytochrome complex assembly"/>
    <property type="evidence" value="ECO:0007669"/>
    <property type="project" value="UniProtKB-KW"/>
</dbReference>
<name>A0A545U7T2_9GAMM</name>
<dbReference type="InterPro" id="IPR036249">
    <property type="entry name" value="Thioredoxin-like_sf"/>
</dbReference>
<reference evidence="7 8" key="1">
    <citation type="submission" date="2019-07" db="EMBL/GenBank/DDBJ databases">
        <title>Draft genome for Aliikangiella sp. M105.</title>
        <authorList>
            <person name="Wang G."/>
        </authorList>
    </citation>
    <scope>NUCLEOTIDE SEQUENCE [LARGE SCALE GENOMIC DNA]</scope>
    <source>
        <strain evidence="7 8">M105</strain>
    </source>
</reference>
<gene>
    <name evidence="7" type="ORF">FLL46_20440</name>
</gene>
<dbReference type="OrthoDB" id="9799347at2"/>
<evidence type="ECO:0000256" key="3">
    <source>
        <dbReference type="ARBA" id="ARBA00023157"/>
    </source>
</evidence>
<evidence type="ECO:0000256" key="1">
    <source>
        <dbReference type="ARBA" id="ARBA00004196"/>
    </source>
</evidence>
<dbReference type="InterPro" id="IPR050553">
    <property type="entry name" value="Thioredoxin_ResA/DsbE_sf"/>
</dbReference>
<keyword evidence="3" id="KW-1015">Disulfide bond</keyword>
<dbReference type="AlphaFoldDB" id="A0A545U7T2"/>
<accession>A0A545U7T2</accession>
<dbReference type="InterPro" id="IPR013766">
    <property type="entry name" value="Thioredoxin_domain"/>
</dbReference>
<dbReference type="SUPFAM" id="SSF52833">
    <property type="entry name" value="Thioredoxin-like"/>
    <property type="match status" value="1"/>
</dbReference>
<dbReference type="PROSITE" id="PS51352">
    <property type="entry name" value="THIOREDOXIN_2"/>
    <property type="match status" value="1"/>
</dbReference>
<evidence type="ECO:0000313" key="7">
    <source>
        <dbReference type="EMBL" id="TQV85529.1"/>
    </source>
</evidence>
<feature type="signal peptide" evidence="5">
    <location>
        <begin position="1"/>
        <end position="27"/>
    </location>
</feature>
<protein>
    <submittedName>
        <fullName evidence="7">TlpA family protein disulfide reductase</fullName>
    </submittedName>
</protein>
<dbReference type="GO" id="GO:0016209">
    <property type="term" value="F:antioxidant activity"/>
    <property type="evidence" value="ECO:0007669"/>
    <property type="project" value="InterPro"/>
</dbReference>
<feature type="domain" description="Thioredoxin" evidence="6">
    <location>
        <begin position="32"/>
        <end position="172"/>
    </location>
</feature>
<proteinExistence type="predicted"/>
<evidence type="ECO:0000256" key="2">
    <source>
        <dbReference type="ARBA" id="ARBA00022748"/>
    </source>
</evidence>
<dbReference type="InterPro" id="IPR000866">
    <property type="entry name" value="AhpC/TSA"/>
</dbReference>
<evidence type="ECO:0000256" key="5">
    <source>
        <dbReference type="SAM" id="SignalP"/>
    </source>
</evidence>